<name>A0A6A5HT55_CAERE</name>
<keyword evidence="2" id="KW-0472">Membrane</keyword>
<dbReference type="CTD" id="9821242"/>
<gene>
    <name evidence="3" type="ORF">GCK72_000775</name>
</gene>
<feature type="coiled-coil region" evidence="1">
    <location>
        <begin position="53"/>
        <end position="141"/>
    </location>
</feature>
<keyword evidence="2" id="KW-0812">Transmembrane</keyword>
<comment type="caution">
    <text evidence="3">The sequence shown here is derived from an EMBL/GenBank/DDBJ whole genome shotgun (WGS) entry which is preliminary data.</text>
</comment>
<organism evidence="3 4">
    <name type="scientific">Caenorhabditis remanei</name>
    <name type="common">Caenorhabditis vulgaris</name>
    <dbReference type="NCBI Taxonomy" id="31234"/>
    <lineage>
        <taxon>Eukaryota</taxon>
        <taxon>Metazoa</taxon>
        <taxon>Ecdysozoa</taxon>
        <taxon>Nematoda</taxon>
        <taxon>Chromadorea</taxon>
        <taxon>Rhabditida</taxon>
        <taxon>Rhabditina</taxon>
        <taxon>Rhabditomorpha</taxon>
        <taxon>Rhabditoidea</taxon>
        <taxon>Rhabditidae</taxon>
        <taxon>Peloderinae</taxon>
        <taxon>Caenorhabditis</taxon>
    </lineage>
</organism>
<dbReference type="RefSeq" id="XP_003109423.2">
    <property type="nucleotide sequence ID" value="XM_003109375.2"/>
</dbReference>
<dbReference type="GeneID" id="9821242"/>
<evidence type="ECO:0000313" key="3">
    <source>
        <dbReference type="EMBL" id="KAF1768962.1"/>
    </source>
</evidence>
<sequence length="191" mass="23216">MDCEDGIFILLFLLVLTILTGFSRQIYKYGKIVAFDEMISRLEKGNRLKKKWEKIEKDQREEQEKRLNDYLNDEREKEKLWLTKLMNKYEDRLDKAAINEQKLKAELEKKDAIVQKYKSEAEELRRQFRQSEEHLECELQEIVDDLICQEKRRRDEIQAERDEEEFDKLDEVSEDFDDQCEMVHVSENIEI</sequence>
<reference evidence="3 4" key="1">
    <citation type="submission" date="2019-12" db="EMBL/GenBank/DDBJ databases">
        <title>Chromosome-level assembly of the Caenorhabditis remanei genome.</title>
        <authorList>
            <person name="Teterina A.A."/>
            <person name="Willis J.H."/>
            <person name="Phillips P.C."/>
        </authorList>
    </citation>
    <scope>NUCLEOTIDE SEQUENCE [LARGE SCALE GENOMIC DNA]</scope>
    <source>
        <strain evidence="3 4">PX506</strain>
        <tissue evidence="3">Whole organism</tissue>
    </source>
</reference>
<accession>A0A6A5HT55</accession>
<dbReference type="Proteomes" id="UP000483820">
    <property type="component" value="Chromosome I"/>
</dbReference>
<proteinExistence type="predicted"/>
<dbReference type="EMBL" id="WUAV01000001">
    <property type="protein sequence ID" value="KAF1768962.1"/>
    <property type="molecule type" value="Genomic_DNA"/>
</dbReference>
<dbReference type="AlphaFoldDB" id="A0A6A5HT55"/>
<evidence type="ECO:0000256" key="2">
    <source>
        <dbReference type="SAM" id="Phobius"/>
    </source>
</evidence>
<protein>
    <submittedName>
        <fullName evidence="3">Uncharacterized protein</fullName>
    </submittedName>
</protein>
<keyword evidence="1" id="KW-0175">Coiled coil</keyword>
<evidence type="ECO:0000313" key="4">
    <source>
        <dbReference type="Proteomes" id="UP000483820"/>
    </source>
</evidence>
<keyword evidence="2" id="KW-1133">Transmembrane helix</keyword>
<feature type="transmembrane region" description="Helical" evidence="2">
    <location>
        <begin position="6"/>
        <end position="22"/>
    </location>
</feature>
<evidence type="ECO:0000256" key="1">
    <source>
        <dbReference type="SAM" id="Coils"/>
    </source>
</evidence>
<dbReference type="KEGG" id="crq:GCK72_000775"/>